<dbReference type="EMBL" id="KZ669620">
    <property type="protein sequence ID" value="PPR84960.1"/>
    <property type="molecule type" value="Genomic_DNA"/>
</dbReference>
<sequence length="98" mass="10868">MPPKAAKSLETTNSPSTFFFKPKLSKDGLHKGSWVTAYWTVIKNTCPMPYFRLRTAKEILKLKADSSDVFVGFHQLLSKALLGIEMVCKDIASSDLGS</sequence>
<organism evidence="1 2">
    <name type="scientific">Gossypium barbadense</name>
    <name type="common">Sea Island cotton</name>
    <name type="synonym">Hibiscus barbadensis</name>
    <dbReference type="NCBI Taxonomy" id="3634"/>
    <lineage>
        <taxon>Eukaryota</taxon>
        <taxon>Viridiplantae</taxon>
        <taxon>Streptophyta</taxon>
        <taxon>Embryophyta</taxon>
        <taxon>Tracheophyta</taxon>
        <taxon>Spermatophyta</taxon>
        <taxon>Magnoliopsida</taxon>
        <taxon>eudicotyledons</taxon>
        <taxon>Gunneridae</taxon>
        <taxon>Pentapetalae</taxon>
        <taxon>rosids</taxon>
        <taxon>malvids</taxon>
        <taxon>Malvales</taxon>
        <taxon>Malvaceae</taxon>
        <taxon>Malvoideae</taxon>
        <taxon>Gossypium</taxon>
    </lineage>
</organism>
<gene>
    <name evidence="1" type="ORF">GOBAR_AA35755</name>
</gene>
<protein>
    <submittedName>
        <fullName evidence="1">Uncharacterized protein</fullName>
    </submittedName>
</protein>
<proteinExistence type="predicted"/>
<evidence type="ECO:0000313" key="2">
    <source>
        <dbReference type="Proteomes" id="UP000239757"/>
    </source>
</evidence>
<evidence type="ECO:0000313" key="1">
    <source>
        <dbReference type="EMBL" id="PPR84960.1"/>
    </source>
</evidence>
<accession>A0A2P5W1I3</accession>
<name>A0A2P5W1I3_GOSBA</name>
<dbReference type="AlphaFoldDB" id="A0A2P5W1I3"/>
<dbReference type="Proteomes" id="UP000239757">
    <property type="component" value="Unassembled WGS sequence"/>
</dbReference>
<reference evidence="1 2" key="1">
    <citation type="submission" date="2015-01" db="EMBL/GenBank/DDBJ databases">
        <title>Genome of allotetraploid Gossypium barbadense reveals genomic plasticity and fiber elongation in cotton evolution.</title>
        <authorList>
            <person name="Chen X."/>
            <person name="Liu X."/>
            <person name="Zhao B."/>
            <person name="Zheng H."/>
            <person name="Hu Y."/>
            <person name="Lu G."/>
            <person name="Yang C."/>
            <person name="Chen J."/>
            <person name="Shan C."/>
            <person name="Zhang L."/>
            <person name="Zhou Y."/>
            <person name="Wang L."/>
            <person name="Guo W."/>
            <person name="Bai Y."/>
            <person name="Ruan J."/>
            <person name="Shangguan X."/>
            <person name="Mao Y."/>
            <person name="Jiang J."/>
            <person name="Zhu Y."/>
            <person name="Lei J."/>
            <person name="Kang H."/>
            <person name="Chen S."/>
            <person name="He X."/>
            <person name="Wang R."/>
            <person name="Wang Y."/>
            <person name="Chen J."/>
            <person name="Wang L."/>
            <person name="Yu S."/>
            <person name="Wang B."/>
            <person name="Wei J."/>
            <person name="Song S."/>
            <person name="Lu X."/>
            <person name="Gao Z."/>
            <person name="Gu W."/>
            <person name="Deng X."/>
            <person name="Ma D."/>
            <person name="Wang S."/>
            <person name="Liang W."/>
            <person name="Fang L."/>
            <person name="Cai C."/>
            <person name="Zhu X."/>
            <person name="Zhou B."/>
            <person name="Zhang Y."/>
            <person name="Chen Z."/>
            <person name="Xu S."/>
            <person name="Zhu R."/>
            <person name="Wang S."/>
            <person name="Zhang T."/>
            <person name="Zhao G."/>
        </authorList>
    </citation>
    <scope>NUCLEOTIDE SEQUENCE [LARGE SCALE GENOMIC DNA]</scope>
    <source>
        <strain evidence="2">cv. Xinhai21</strain>
        <tissue evidence="1">Leaf</tissue>
    </source>
</reference>